<dbReference type="Pfam" id="PF00149">
    <property type="entry name" value="Metallophos"/>
    <property type="match status" value="1"/>
</dbReference>
<dbReference type="NCBIfam" id="TIGR03729">
    <property type="entry name" value="acc_ester"/>
    <property type="match status" value="1"/>
</dbReference>
<dbReference type="InterPro" id="IPR022302">
    <property type="entry name" value="Phosphoesterase_putative"/>
</dbReference>
<evidence type="ECO:0000313" key="2">
    <source>
        <dbReference type="EMBL" id="MDQ7174591.1"/>
    </source>
</evidence>
<dbReference type="Proteomes" id="UP001240157">
    <property type="component" value="Unassembled WGS sequence"/>
</dbReference>
<evidence type="ECO:0000313" key="4">
    <source>
        <dbReference type="Proteomes" id="UP000242704"/>
    </source>
</evidence>
<dbReference type="Gene3D" id="3.60.21.10">
    <property type="match status" value="1"/>
</dbReference>
<proteinExistence type="predicted"/>
<comment type="caution">
    <text evidence="3">The sequence shown here is derived from an EMBL/GenBank/DDBJ whole genome shotgun (WGS) entry which is preliminary data.</text>
</comment>
<accession>A0AAE5SZE6</accession>
<reference evidence="3 4" key="1">
    <citation type="journal article" date="2016" name="Front. Microbiol.">
        <title>Comprehensive Phylogenetic Analysis of Bovine Non-aureus Staphylococci Species Based on Whole-Genome Sequencing.</title>
        <authorList>
            <person name="Naushad S."/>
            <person name="Barkema H.W."/>
            <person name="Luby C."/>
            <person name="Condas L.A."/>
            <person name="Nobrega D.B."/>
            <person name="Carson D.A."/>
            <person name="De Buck J."/>
        </authorList>
    </citation>
    <scope>NUCLEOTIDE SEQUENCE [LARGE SCALE GENOMIC DNA]</scope>
    <source>
        <strain evidence="3 4">SNUC 505</strain>
    </source>
</reference>
<dbReference type="PANTHER" id="PTHR36492:SF2">
    <property type="entry name" value="[ACYL-CARRIER-PROTEIN] PHOSPHODIESTERASE PPTH"/>
    <property type="match status" value="1"/>
</dbReference>
<gene>
    <name evidence="3" type="ORF">BU653_05205</name>
    <name evidence="2" type="ORF">RCF65_01145</name>
</gene>
<dbReference type="EMBL" id="PZBZ01000022">
    <property type="protein sequence ID" value="PTG15041.1"/>
    <property type="molecule type" value="Genomic_DNA"/>
</dbReference>
<dbReference type="GO" id="GO:0016787">
    <property type="term" value="F:hydrolase activity"/>
    <property type="evidence" value="ECO:0007669"/>
    <property type="project" value="InterPro"/>
</dbReference>
<feature type="domain" description="Calcineurin-like phosphoesterase" evidence="1">
    <location>
        <begin position="1"/>
        <end position="228"/>
    </location>
</feature>
<sequence length="273" mass="31762">MKLGVISDLHIDRHQTYSSEIYLEYLIEVIEEARVSLIIIAGDISNNSERTLAFINQLDAAITAQVAFVPGNHDIWRNKQDTTTTESILKRYREHPLCLMHAPIIRGDWCIVGHMGWFDYAYADARFSDEKLQRGKHYGATWQDLVHTDFTEEASVRAMHYADEVNKQLEQYQGKKVILVTHFVTHPAFLVPTPHRVFDFFNGFIGTQSFDALFERYPIRYSIMGHVHFRKVVHEENTSYIAACLGYPREWRTPDLKTELERTIQVIDIEEEA</sequence>
<dbReference type="Proteomes" id="UP000242704">
    <property type="component" value="Unassembled WGS sequence"/>
</dbReference>
<dbReference type="InterPro" id="IPR029052">
    <property type="entry name" value="Metallo-depent_PP-like"/>
</dbReference>
<dbReference type="EMBL" id="JAVGJF010000003">
    <property type="protein sequence ID" value="MDQ7174591.1"/>
    <property type="molecule type" value="Genomic_DNA"/>
</dbReference>
<dbReference type="RefSeq" id="WP_105965477.1">
    <property type="nucleotide sequence ID" value="NZ_CP133240.1"/>
</dbReference>
<dbReference type="InterPro" id="IPR052963">
    <property type="entry name" value="Pantetheine_PDE"/>
</dbReference>
<dbReference type="AlphaFoldDB" id="A0AAE5SZE6"/>
<reference evidence="3" key="2">
    <citation type="submission" date="2018-03" db="EMBL/GenBank/DDBJ databases">
        <authorList>
            <person name="Naushad S."/>
        </authorList>
    </citation>
    <scope>NUCLEOTIDE SEQUENCE</scope>
    <source>
        <strain evidence="3">SNUC 505</strain>
    </source>
</reference>
<protein>
    <submittedName>
        <fullName evidence="2">Metallophosphoesterase</fullName>
    </submittedName>
    <submittedName>
        <fullName evidence="3">Phosphohydrolase</fullName>
    </submittedName>
</protein>
<reference evidence="2 5" key="3">
    <citation type="submission" date="2023-08" db="EMBL/GenBank/DDBJ databases">
        <title>Whole genome sequencing of Staphylococcus chromogenes NNSch 2386.</title>
        <authorList>
            <person name="Kropotov V.S."/>
            <person name="Boriskina E.V."/>
            <person name="Gordinskaya N.A."/>
            <person name="Shkurkina I.S."/>
            <person name="Kryazhev D.V."/>
            <person name="Alekseeva A.E."/>
            <person name="Makhova M.A."/>
        </authorList>
    </citation>
    <scope>NUCLEOTIDE SEQUENCE [LARGE SCALE GENOMIC DNA]</scope>
    <source>
        <strain evidence="2 5">NNSch 2386</strain>
    </source>
</reference>
<name>A0AAE5SZE6_STACR</name>
<dbReference type="PANTHER" id="PTHR36492">
    <property type="match status" value="1"/>
</dbReference>
<evidence type="ECO:0000313" key="5">
    <source>
        <dbReference type="Proteomes" id="UP001240157"/>
    </source>
</evidence>
<dbReference type="InterPro" id="IPR004843">
    <property type="entry name" value="Calcineurin-like_PHP"/>
</dbReference>
<dbReference type="SUPFAM" id="SSF56300">
    <property type="entry name" value="Metallo-dependent phosphatases"/>
    <property type="match status" value="1"/>
</dbReference>
<evidence type="ECO:0000313" key="3">
    <source>
        <dbReference type="EMBL" id="PTG15041.1"/>
    </source>
</evidence>
<evidence type="ECO:0000259" key="1">
    <source>
        <dbReference type="Pfam" id="PF00149"/>
    </source>
</evidence>
<organism evidence="3 4">
    <name type="scientific">Staphylococcus chromogenes</name>
    <name type="common">Staphylococcus hyicus subsp. chromogenes</name>
    <dbReference type="NCBI Taxonomy" id="46126"/>
    <lineage>
        <taxon>Bacteria</taxon>
        <taxon>Bacillati</taxon>
        <taxon>Bacillota</taxon>
        <taxon>Bacilli</taxon>
        <taxon>Bacillales</taxon>
        <taxon>Staphylococcaceae</taxon>
        <taxon>Staphylococcus</taxon>
    </lineage>
</organism>